<name>A0AAD4K7J9_9MUSC</name>
<comment type="caution">
    <text evidence="2">The sequence shown here is derived from an EMBL/GenBank/DDBJ whole genome shotgun (WGS) entry which is preliminary data.</text>
</comment>
<protein>
    <recommendedName>
        <fullName evidence="1">MSP domain-containing protein</fullName>
    </recommendedName>
</protein>
<accession>A0AAD4K7J9</accession>
<feature type="domain" description="MSP" evidence="1">
    <location>
        <begin position="6"/>
        <end position="120"/>
    </location>
</feature>
<dbReference type="PROSITE" id="PS50202">
    <property type="entry name" value="MSP"/>
    <property type="match status" value="1"/>
</dbReference>
<evidence type="ECO:0000259" key="1">
    <source>
        <dbReference type="PROSITE" id="PS50202"/>
    </source>
</evidence>
<dbReference type="InterPro" id="IPR008962">
    <property type="entry name" value="PapD-like_sf"/>
</dbReference>
<dbReference type="AlphaFoldDB" id="A0AAD4K7J9"/>
<dbReference type="SUPFAM" id="SSF49354">
    <property type="entry name" value="PapD-like"/>
    <property type="match status" value="1"/>
</dbReference>
<dbReference type="InterPro" id="IPR000535">
    <property type="entry name" value="MSP_dom"/>
</dbReference>
<organism evidence="2 3">
    <name type="scientific">Drosophila rubida</name>
    <dbReference type="NCBI Taxonomy" id="30044"/>
    <lineage>
        <taxon>Eukaryota</taxon>
        <taxon>Metazoa</taxon>
        <taxon>Ecdysozoa</taxon>
        <taxon>Arthropoda</taxon>
        <taxon>Hexapoda</taxon>
        <taxon>Insecta</taxon>
        <taxon>Pterygota</taxon>
        <taxon>Neoptera</taxon>
        <taxon>Endopterygota</taxon>
        <taxon>Diptera</taxon>
        <taxon>Brachycera</taxon>
        <taxon>Muscomorpha</taxon>
        <taxon>Ephydroidea</taxon>
        <taxon>Drosophilidae</taxon>
        <taxon>Drosophila</taxon>
    </lineage>
</organism>
<dbReference type="Pfam" id="PF00635">
    <property type="entry name" value="Motile_Sperm"/>
    <property type="match status" value="1"/>
</dbReference>
<proteinExistence type="predicted"/>
<evidence type="ECO:0000313" key="3">
    <source>
        <dbReference type="Proteomes" id="UP001200034"/>
    </source>
</evidence>
<dbReference type="InterPro" id="IPR013783">
    <property type="entry name" value="Ig-like_fold"/>
</dbReference>
<keyword evidence="3" id="KW-1185">Reference proteome</keyword>
<dbReference type="Proteomes" id="UP001200034">
    <property type="component" value="Unassembled WGS sequence"/>
</dbReference>
<reference evidence="2" key="1">
    <citation type="journal article" date="2021" name="Mol. Ecol. Resour.">
        <title>Phylogenomic analyses of the genus Drosophila reveals genomic signals of climate adaptation.</title>
        <authorList>
            <person name="Li F."/>
            <person name="Rane R.V."/>
            <person name="Luria V."/>
            <person name="Xiong Z."/>
            <person name="Chen J."/>
            <person name="Li Z."/>
            <person name="Catullo R.A."/>
            <person name="Griffin P.C."/>
            <person name="Schiffer M."/>
            <person name="Pearce S."/>
            <person name="Lee S.F."/>
            <person name="McElroy K."/>
            <person name="Stocker A."/>
            <person name="Shirriffs J."/>
            <person name="Cockerell F."/>
            <person name="Coppin C."/>
            <person name="Sgro C.M."/>
            <person name="Karger A."/>
            <person name="Cain J.W."/>
            <person name="Weber J.A."/>
            <person name="Santpere G."/>
            <person name="Kirschner M.W."/>
            <person name="Hoffmann A.A."/>
            <person name="Oakeshott J.G."/>
            <person name="Zhang G."/>
        </authorList>
    </citation>
    <scope>NUCLEOTIDE SEQUENCE</scope>
    <source>
        <strain evidence="2">BGI-SZ-2011g</strain>
    </source>
</reference>
<evidence type="ECO:0000313" key="2">
    <source>
        <dbReference type="EMBL" id="KAH8378325.1"/>
    </source>
</evidence>
<dbReference type="EMBL" id="JAJJHW010001127">
    <property type="protein sequence ID" value="KAH8378325.1"/>
    <property type="molecule type" value="Genomic_DNA"/>
</dbReference>
<dbReference type="Gene3D" id="2.60.40.10">
    <property type="entry name" value="Immunoglobulins"/>
    <property type="match status" value="1"/>
</dbReference>
<sequence length="186" mass="20667">MNIKNMMILSPSTLTFQAPFPFYQKRQLSLLNLSEKIMVYSIEVDDQALYEVMPLSGVLATYCTIEVTILIKPVSGNMPASMLTVRYMEKPENSSGNLPTDWSGAFVSQVGLLLMNCVADDEELMRLADSDGDPDVNDVLKRLERYKPVCTNCCLKRSNCNQAKESKAWLRPLLWSACLAALSAGG</sequence>
<gene>
    <name evidence="2" type="ORF">KR093_010738</name>
</gene>